<feature type="transmembrane region" description="Helical" evidence="1">
    <location>
        <begin position="376"/>
        <end position="396"/>
    </location>
</feature>
<feature type="transmembrane region" description="Helical" evidence="1">
    <location>
        <begin position="62"/>
        <end position="79"/>
    </location>
</feature>
<feature type="transmembrane region" description="Helical" evidence="1">
    <location>
        <begin position="334"/>
        <end position="364"/>
    </location>
</feature>
<dbReference type="Pfam" id="PF04165">
    <property type="entry name" value="DUF401"/>
    <property type="match status" value="2"/>
</dbReference>
<sequence length="439" mass="46030">MFSIPALIKILVIFSLVVIATAKHVHLGLAAAIGGIVIALWQGLTPAAVAVAAVRELLNPDLILLVVLLAAIMAFSAAMKKSGAMDTFANAIAEAAPSRRVALAITPLLIGTLPMPGGAIISAPLVGAMNDDDSRSPETLSAINYWFRHILELIWPLYPAFILTAGLTKLPITTLMVLNLYAPITLFTLGLIFILPRGRESTAHPRLEQDSAPRKLEKTKLHRLVRGIAPLGIVLGSYIVLDVIWELAAPHLGLDATTKSLVGRYAPVLCGIVIGSLYLVKIAGGPQIFKKSITKSTLGLIAVVIGIRIFSALMNAADLAHAASIELASAGIPSIIVIALLPFISGIVTGVGLGYVGLSMPIVLGLISSSGIPFKAGVVIAGAFGYAGMMFSPLHVCMVVTVQHFKATLPSTIRKFALPLGIFVAIASVYGAILMTVMK</sequence>
<evidence type="ECO:0000256" key="1">
    <source>
        <dbReference type="SAM" id="Phobius"/>
    </source>
</evidence>
<dbReference type="PANTHER" id="PTHR39556:SF1">
    <property type="entry name" value="PROTEIN, PUTATIVE-RELATED"/>
    <property type="match status" value="1"/>
</dbReference>
<dbReference type="EMBL" id="FWDO01000005">
    <property type="protein sequence ID" value="SLM19027.1"/>
    <property type="molecule type" value="Genomic_DNA"/>
</dbReference>
<dbReference type="PANTHER" id="PTHR39556">
    <property type="entry name" value="PROTEIN, PUTATIVE-RELATED"/>
    <property type="match status" value="1"/>
</dbReference>
<dbReference type="AlphaFoldDB" id="A0A3P3XRX8"/>
<accession>A0A3P3XRX8</accession>
<feature type="transmembrane region" description="Helical" evidence="1">
    <location>
        <begin position="224"/>
        <end position="245"/>
    </location>
</feature>
<keyword evidence="1" id="KW-0812">Transmembrane</keyword>
<feature type="transmembrane region" description="Helical" evidence="1">
    <location>
        <begin position="6"/>
        <end position="22"/>
    </location>
</feature>
<name>A0A3P3XRX8_9SPIR</name>
<feature type="transmembrane region" description="Helical" evidence="1">
    <location>
        <begin position="265"/>
        <end position="284"/>
    </location>
</feature>
<protein>
    <recommendedName>
        <fullName evidence="3">DUF401 family protein</fullName>
    </recommendedName>
</protein>
<proteinExistence type="predicted"/>
<evidence type="ECO:0008006" key="3">
    <source>
        <dbReference type="Google" id="ProtNLM"/>
    </source>
</evidence>
<gene>
    <name evidence="2" type="ORF">SPIRO4BDMA_50542</name>
</gene>
<keyword evidence="1" id="KW-0472">Membrane</keyword>
<feature type="transmembrane region" description="Helical" evidence="1">
    <location>
        <begin position="178"/>
        <end position="196"/>
    </location>
</feature>
<feature type="transmembrane region" description="Helical" evidence="1">
    <location>
        <begin position="153"/>
        <end position="172"/>
    </location>
</feature>
<feature type="transmembrane region" description="Helical" evidence="1">
    <location>
        <begin position="296"/>
        <end position="314"/>
    </location>
</feature>
<organism evidence="2">
    <name type="scientific">uncultured spirochete</name>
    <dbReference type="NCBI Taxonomy" id="156406"/>
    <lineage>
        <taxon>Bacteria</taxon>
        <taxon>Pseudomonadati</taxon>
        <taxon>Spirochaetota</taxon>
        <taxon>Spirochaetia</taxon>
        <taxon>Spirochaetales</taxon>
        <taxon>environmental samples</taxon>
    </lineage>
</organism>
<keyword evidence="1" id="KW-1133">Transmembrane helix</keyword>
<dbReference type="InterPro" id="IPR007294">
    <property type="entry name" value="DUF401"/>
</dbReference>
<reference evidence="2" key="1">
    <citation type="submission" date="2017-02" db="EMBL/GenBank/DDBJ databases">
        <authorList>
            <person name="Regsiter A."/>
            <person name="William W."/>
        </authorList>
    </citation>
    <scope>NUCLEOTIDE SEQUENCE</scope>
    <source>
        <strain evidence="2">BdmA 4</strain>
    </source>
</reference>
<feature type="transmembrane region" description="Helical" evidence="1">
    <location>
        <begin position="416"/>
        <end position="437"/>
    </location>
</feature>
<evidence type="ECO:0000313" key="2">
    <source>
        <dbReference type="EMBL" id="SLM19027.1"/>
    </source>
</evidence>
<feature type="transmembrane region" description="Helical" evidence="1">
    <location>
        <begin position="29"/>
        <end position="50"/>
    </location>
</feature>